<feature type="transmembrane region" description="Helical" evidence="6">
    <location>
        <begin position="97"/>
        <end position="116"/>
    </location>
</feature>
<dbReference type="AlphaFoldDB" id="A0A0S2HY95"/>
<dbReference type="EMBL" id="CP013118">
    <property type="protein sequence ID" value="ALO15039.1"/>
    <property type="molecule type" value="Genomic_DNA"/>
</dbReference>
<sequence length="306" mass="33677">MYLEKRWGQYATLILLAFVWGSSFILMKVGLKSFTSSQAAAIRIVSASLALMPLSMRHIKKLKRKDLKSLLIAGFIGSFLPAFLFTKAQTRIDSSMAGMLNSLTPMFTLFIGLAFYKIKILRLQIVGLILGLLGAAGLIATGNDLNMSNINSYAFFVVLATMCYGTNMNEIKARLSHLSGIQITSLSFMFLLPVALGYLLTTDLQAAMINEDWGFHLAALMVLGVIGTALAMLLMNSLLRHVPPVFASSVTYIIPVFAISWGVIDGETILPVHIAFMALILFGVYLINTKGKFKIVGHLRMLRKRN</sequence>
<feature type="transmembrane region" description="Helical" evidence="6">
    <location>
        <begin position="245"/>
        <end position="264"/>
    </location>
</feature>
<feature type="transmembrane region" description="Helical" evidence="6">
    <location>
        <begin position="213"/>
        <end position="233"/>
    </location>
</feature>
<name>A0A0S2HY95_9BACT</name>
<evidence type="ECO:0000256" key="1">
    <source>
        <dbReference type="ARBA" id="ARBA00004141"/>
    </source>
</evidence>
<evidence type="ECO:0000259" key="7">
    <source>
        <dbReference type="Pfam" id="PF00892"/>
    </source>
</evidence>
<keyword evidence="4 6" id="KW-1133">Transmembrane helix</keyword>
<comment type="subcellular location">
    <subcellularLocation>
        <location evidence="1">Membrane</location>
        <topology evidence="1">Multi-pass membrane protein</topology>
    </subcellularLocation>
</comment>
<evidence type="ECO:0000313" key="9">
    <source>
        <dbReference type="Proteomes" id="UP000064893"/>
    </source>
</evidence>
<proteinExistence type="inferred from homology"/>
<protein>
    <submittedName>
        <fullName evidence="8">Putative DMT superfamily transporter inner membrane protein</fullName>
    </submittedName>
</protein>
<dbReference type="SUPFAM" id="SSF103481">
    <property type="entry name" value="Multidrug resistance efflux transporter EmrE"/>
    <property type="match status" value="2"/>
</dbReference>
<accession>A0A0S2HY95</accession>
<feature type="transmembrane region" description="Helical" evidence="6">
    <location>
        <begin position="183"/>
        <end position="201"/>
    </location>
</feature>
<evidence type="ECO:0000256" key="2">
    <source>
        <dbReference type="ARBA" id="ARBA00007362"/>
    </source>
</evidence>
<dbReference type="Proteomes" id="UP000064893">
    <property type="component" value="Chromosome"/>
</dbReference>
<keyword evidence="5 6" id="KW-0472">Membrane</keyword>
<dbReference type="KEGG" id="blq:L21SP5_01389"/>
<dbReference type="GO" id="GO:0016020">
    <property type="term" value="C:membrane"/>
    <property type="evidence" value="ECO:0007669"/>
    <property type="project" value="UniProtKB-SubCell"/>
</dbReference>
<dbReference type="PATRIC" id="fig|1307839.3.peg.1485"/>
<keyword evidence="3 6" id="KW-0812">Transmembrane</keyword>
<dbReference type="OrthoDB" id="1117213at2"/>
<dbReference type="InterPro" id="IPR037185">
    <property type="entry name" value="EmrE-like"/>
</dbReference>
<comment type="similarity">
    <text evidence="2">Belongs to the EamA transporter family.</text>
</comment>
<feature type="transmembrane region" description="Helical" evidence="6">
    <location>
        <begin position="12"/>
        <end position="31"/>
    </location>
</feature>
<dbReference type="InterPro" id="IPR050638">
    <property type="entry name" value="AA-Vitamin_Transporters"/>
</dbReference>
<feature type="transmembrane region" description="Helical" evidence="6">
    <location>
        <begin position="37"/>
        <end position="55"/>
    </location>
</feature>
<feature type="domain" description="EamA" evidence="7">
    <location>
        <begin position="12"/>
        <end position="138"/>
    </location>
</feature>
<evidence type="ECO:0000313" key="8">
    <source>
        <dbReference type="EMBL" id="ALO15039.1"/>
    </source>
</evidence>
<evidence type="ECO:0000256" key="5">
    <source>
        <dbReference type="ARBA" id="ARBA00023136"/>
    </source>
</evidence>
<dbReference type="PANTHER" id="PTHR32322">
    <property type="entry name" value="INNER MEMBRANE TRANSPORTER"/>
    <property type="match status" value="1"/>
</dbReference>
<feature type="domain" description="EamA" evidence="7">
    <location>
        <begin position="153"/>
        <end position="289"/>
    </location>
</feature>
<feature type="transmembrane region" description="Helical" evidence="6">
    <location>
        <begin position="123"/>
        <end position="141"/>
    </location>
</feature>
<evidence type="ECO:0000256" key="6">
    <source>
        <dbReference type="SAM" id="Phobius"/>
    </source>
</evidence>
<reference evidence="8 9" key="1">
    <citation type="submission" date="2015-11" db="EMBL/GenBank/DDBJ databases">
        <title>Description and complete genome sequence of a novel strain predominating in hypersaline microbial mats and representing a new family of the Bacteriodetes phylum.</title>
        <authorList>
            <person name="Spring S."/>
            <person name="Bunk B."/>
            <person name="Sproer C."/>
            <person name="Klenk H.-P."/>
        </authorList>
    </citation>
    <scope>NUCLEOTIDE SEQUENCE [LARGE SCALE GENOMIC DNA]</scope>
    <source>
        <strain evidence="8 9">L21-Spi-D4</strain>
    </source>
</reference>
<keyword evidence="9" id="KW-1185">Reference proteome</keyword>
<gene>
    <name evidence="8" type="ORF">L21SP5_01389</name>
</gene>
<feature type="transmembrane region" description="Helical" evidence="6">
    <location>
        <begin position="270"/>
        <end position="287"/>
    </location>
</feature>
<dbReference type="InterPro" id="IPR000620">
    <property type="entry name" value="EamA_dom"/>
</dbReference>
<dbReference type="Pfam" id="PF00892">
    <property type="entry name" value="EamA"/>
    <property type="match status" value="2"/>
</dbReference>
<dbReference type="STRING" id="1307839.L21SP5_01389"/>
<evidence type="ECO:0000256" key="4">
    <source>
        <dbReference type="ARBA" id="ARBA00022989"/>
    </source>
</evidence>
<feature type="transmembrane region" description="Helical" evidence="6">
    <location>
        <begin position="67"/>
        <end position="85"/>
    </location>
</feature>
<dbReference type="PANTHER" id="PTHR32322:SF2">
    <property type="entry name" value="EAMA DOMAIN-CONTAINING PROTEIN"/>
    <property type="match status" value="1"/>
</dbReference>
<evidence type="ECO:0000256" key="3">
    <source>
        <dbReference type="ARBA" id="ARBA00022692"/>
    </source>
</evidence>
<organism evidence="8 9">
    <name type="scientific">Salinivirga cyanobacteriivorans</name>
    <dbReference type="NCBI Taxonomy" id="1307839"/>
    <lineage>
        <taxon>Bacteria</taxon>
        <taxon>Pseudomonadati</taxon>
        <taxon>Bacteroidota</taxon>
        <taxon>Bacteroidia</taxon>
        <taxon>Bacteroidales</taxon>
        <taxon>Salinivirgaceae</taxon>
        <taxon>Salinivirga</taxon>
    </lineage>
</organism>
<feature type="transmembrane region" description="Helical" evidence="6">
    <location>
        <begin position="153"/>
        <end position="171"/>
    </location>
</feature>
<dbReference type="RefSeq" id="WP_057952536.1">
    <property type="nucleotide sequence ID" value="NZ_CP013118.1"/>
</dbReference>